<dbReference type="RefSeq" id="WP_338395503.1">
    <property type="nucleotide sequence ID" value="NZ_AP025317.1"/>
</dbReference>
<keyword evidence="9 12" id="KW-0472">Membrane</keyword>
<accession>A0AAU9CPG1</accession>
<evidence type="ECO:0000256" key="8">
    <source>
        <dbReference type="ARBA" id="ARBA00023098"/>
    </source>
</evidence>
<evidence type="ECO:0000256" key="5">
    <source>
        <dbReference type="ARBA" id="ARBA00022692"/>
    </source>
</evidence>
<dbReference type="GO" id="GO:0032049">
    <property type="term" value="P:cardiolipin biosynthetic process"/>
    <property type="evidence" value="ECO:0007669"/>
    <property type="project" value="UniProtKB-UniRule"/>
</dbReference>
<dbReference type="EC" id="2.7.8.-" evidence="12 13"/>
<evidence type="ECO:0000256" key="7">
    <source>
        <dbReference type="ARBA" id="ARBA00022989"/>
    </source>
</evidence>
<dbReference type="CDD" id="cd09110">
    <property type="entry name" value="PLDc_CLS_1"/>
    <property type="match status" value="1"/>
</dbReference>
<keyword evidence="4 12" id="KW-0808">Transferase</keyword>
<dbReference type="SMART" id="SM00155">
    <property type="entry name" value="PLDc"/>
    <property type="match status" value="2"/>
</dbReference>
<feature type="active site" evidence="12">
    <location>
        <position position="411"/>
    </location>
</feature>
<keyword evidence="8 12" id="KW-0443">Lipid metabolism</keyword>
<dbReference type="InterPro" id="IPR001736">
    <property type="entry name" value="PLipase_D/transphosphatidylase"/>
</dbReference>
<keyword evidence="7 12" id="KW-1133">Transmembrane helix</keyword>
<keyword evidence="3 12" id="KW-0444">Lipid biosynthesis</keyword>
<keyword evidence="16" id="KW-1185">Reference proteome</keyword>
<evidence type="ECO:0000256" key="4">
    <source>
        <dbReference type="ARBA" id="ARBA00022679"/>
    </source>
</evidence>
<dbReference type="AlphaFoldDB" id="A0AAU9CPG1"/>
<feature type="transmembrane region" description="Helical" evidence="12">
    <location>
        <begin position="13"/>
        <end position="35"/>
    </location>
</feature>
<dbReference type="EMBL" id="AP025317">
    <property type="protein sequence ID" value="BDD12148.1"/>
    <property type="molecule type" value="Genomic_DNA"/>
</dbReference>
<dbReference type="PANTHER" id="PTHR21248">
    <property type="entry name" value="CARDIOLIPIN SYNTHASE"/>
    <property type="match status" value="1"/>
</dbReference>
<dbReference type="NCBIfam" id="TIGR04265">
    <property type="entry name" value="bac_cardiolipin"/>
    <property type="match status" value="1"/>
</dbReference>
<feature type="active site" evidence="12">
    <location>
        <position position="409"/>
    </location>
</feature>
<evidence type="ECO:0000256" key="11">
    <source>
        <dbReference type="ARBA" id="ARBA00023264"/>
    </source>
</evidence>
<comment type="catalytic activity">
    <reaction evidence="12">
        <text>2 a 1,2-diacyl-sn-glycero-3-phospho-(1'-sn-glycerol) = a cardiolipin + glycerol</text>
        <dbReference type="Rhea" id="RHEA:31451"/>
        <dbReference type="ChEBI" id="CHEBI:17754"/>
        <dbReference type="ChEBI" id="CHEBI:62237"/>
        <dbReference type="ChEBI" id="CHEBI:64716"/>
    </reaction>
</comment>
<comment type="similarity">
    <text evidence="12">Belongs to the phospholipase D family. Cardiolipin synthase subfamily.</text>
</comment>
<dbReference type="Pfam" id="PF13396">
    <property type="entry name" value="PLDc_N"/>
    <property type="match status" value="1"/>
</dbReference>
<evidence type="ECO:0000256" key="6">
    <source>
        <dbReference type="ARBA" id="ARBA00022737"/>
    </source>
</evidence>
<evidence type="ECO:0000256" key="13">
    <source>
        <dbReference type="NCBIfam" id="TIGR04265"/>
    </source>
</evidence>
<dbReference type="InterPro" id="IPR027379">
    <property type="entry name" value="CLS_N"/>
</dbReference>
<keyword evidence="15" id="KW-0614">Plasmid</keyword>
<sequence>MLFDFIPAESVNWIFKALILAYNLLVLITVISVLLENRPPLKTISWIVVLVFVPVAGLFFYFILGEGIHKHIKFRKKKRNDAERLREYRRQQMEMMAGNPKKDIKAIKTKADLIELSLNLENSLLFQKNKINVLYNGHETYVELINALKKAQNHIHFEYYIFEEGDVANEIRKILCQKAESGVKVRFIYDGVGSFWLSSAFVNSLRESGVEALPFQPVRFPKPLRDINYRNHRKIVVIDGNIGFIGGINISDKYLLPDDKLGFWRDTHLKIEGAAVHGLQNVFVGDWTFLKKDFVPNISSLFPPNQVESECFTQIISSGPDTYFHTLKDVFFAAFARAKKNIHICTPYFMPDDSILTALKIASLSGVEVKVILPKRSDAKLVGACTRSYIRELLDHGIQVYLYRPGFIHCKVILIDGLISSVGTANMDYRSFSENMEVNAIVYDREVYGKLEAQFGQDIQDSDLVVAQEWKQRGKLKKAAESVARLFAPLF</sequence>
<evidence type="ECO:0000256" key="3">
    <source>
        <dbReference type="ARBA" id="ARBA00022516"/>
    </source>
</evidence>
<dbReference type="Gene3D" id="3.30.870.10">
    <property type="entry name" value="Endonuclease Chain A"/>
    <property type="match status" value="2"/>
</dbReference>
<keyword evidence="2 12" id="KW-1003">Cell membrane</keyword>
<dbReference type="InterPro" id="IPR030874">
    <property type="entry name" value="Cardiolipin_synth_Firmi"/>
</dbReference>
<keyword evidence="11 12" id="KW-1208">Phospholipid metabolism</keyword>
<feature type="domain" description="PLD phosphodiesterase" evidence="14">
    <location>
        <begin position="404"/>
        <end position="431"/>
    </location>
</feature>
<dbReference type="Pfam" id="PF13091">
    <property type="entry name" value="PLDc_2"/>
    <property type="match status" value="2"/>
</dbReference>
<evidence type="ECO:0000256" key="10">
    <source>
        <dbReference type="ARBA" id="ARBA00023209"/>
    </source>
</evidence>
<feature type="transmembrane region" description="Helical" evidence="12">
    <location>
        <begin position="44"/>
        <end position="64"/>
    </location>
</feature>
<dbReference type="HAMAP" id="MF_01916">
    <property type="entry name" value="Cardiolipin_synth_Cls"/>
    <property type="match status" value="1"/>
</dbReference>
<evidence type="ECO:0000256" key="2">
    <source>
        <dbReference type="ARBA" id="ARBA00022475"/>
    </source>
</evidence>
<evidence type="ECO:0000259" key="14">
    <source>
        <dbReference type="PROSITE" id="PS50035"/>
    </source>
</evidence>
<geneLocation type="plasmid" evidence="15 16">
    <name>pFA3</name>
</geneLocation>
<feature type="active site" evidence="12">
    <location>
        <position position="239"/>
    </location>
</feature>
<organism evidence="15 16">
    <name type="scientific">Fulvitalea axinellae</name>
    <dbReference type="NCBI Taxonomy" id="1182444"/>
    <lineage>
        <taxon>Bacteria</taxon>
        <taxon>Pseudomonadati</taxon>
        <taxon>Bacteroidota</taxon>
        <taxon>Cytophagia</taxon>
        <taxon>Cytophagales</taxon>
        <taxon>Persicobacteraceae</taxon>
        <taxon>Fulvitalea</taxon>
    </lineage>
</organism>
<dbReference type="KEGG" id="fax:FUAX_45800"/>
<dbReference type="CDD" id="cd09112">
    <property type="entry name" value="PLDc_CLS_2"/>
    <property type="match status" value="1"/>
</dbReference>
<keyword evidence="10 12" id="KW-0594">Phospholipid biosynthesis</keyword>
<dbReference type="SUPFAM" id="SSF56024">
    <property type="entry name" value="Phospholipase D/nuclease"/>
    <property type="match status" value="2"/>
</dbReference>
<keyword evidence="6" id="KW-0677">Repeat</keyword>
<feature type="active site" evidence="12">
    <location>
        <position position="232"/>
    </location>
</feature>
<comment type="subcellular location">
    <subcellularLocation>
        <location evidence="1 12">Cell membrane</location>
        <topology evidence="1 12">Multi-pass membrane protein</topology>
    </subcellularLocation>
</comment>
<evidence type="ECO:0000256" key="12">
    <source>
        <dbReference type="HAMAP-Rule" id="MF_01916"/>
    </source>
</evidence>
<feature type="active site" evidence="12">
    <location>
        <position position="416"/>
    </location>
</feature>
<dbReference type="InterPro" id="IPR025202">
    <property type="entry name" value="PLD-like_dom"/>
</dbReference>
<comment type="function">
    <text evidence="12">Catalyzes the reversible phosphatidyl group transfer from one phosphatidylglycerol molecule to another to form cardiolipin (CL) (diphosphatidylglycerol) and glycerol.</text>
</comment>
<name>A0AAU9CPG1_9BACT</name>
<dbReference type="PROSITE" id="PS50035">
    <property type="entry name" value="PLD"/>
    <property type="match status" value="2"/>
</dbReference>
<proteinExistence type="inferred from homology"/>
<dbReference type="InterPro" id="IPR022924">
    <property type="entry name" value="Cardiolipin_synthase"/>
</dbReference>
<evidence type="ECO:0000256" key="1">
    <source>
        <dbReference type="ARBA" id="ARBA00004651"/>
    </source>
</evidence>
<reference evidence="15 16" key="1">
    <citation type="submission" date="2021-12" db="EMBL/GenBank/DDBJ databases">
        <title>Genome sequencing of bacteria with rrn-lacking chromosome and rrn-plasmid.</title>
        <authorList>
            <person name="Anda M."/>
            <person name="Iwasaki W."/>
        </authorList>
    </citation>
    <scope>NUCLEOTIDE SEQUENCE [LARGE SCALE GENOMIC DNA]</scope>
    <source>
        <strain evidence="15 16">DSM 100852</strain>
        <plasmid evidence="15 16">pFA3</plasmid>
    </source>
</reference>
<dbReference type="GO" id="GO:0005886">
    <property type="term" value="C:plasma membrane"/>
    <property type="evidence" value="ECO:0007669"/>
    <property type="project" value="UniProtKB-SubCell"/>
</dbReference>
<gene>
    <name evidence="15" type="primary">cls</name>
    <name evidence="15" type="ORF">FUAX_45800</name>
</gene>
<dbReference type="Proteomes" id="UP001348817">
    <property type="component" value="Plasmid pFA3"/>
</dbReference>
<dbReference type="GO" id="GO:0008808">
    <property type="term" value="F:cardiolipin synthase activity"/>
    <property type="evidence" value="ECO:0007669"/>
    <property type="project" value="UniProtKB-UniRule"/>
</dbReference>
<keyword evidence="5 12" id="KW-0812">Transmembrane</keyword>
<dbReference type="FunFam" id="3.30.870.10:FF:000014">
    <property type="entry name" value="Cardiolipin synthase"/>
    <property type="match status" value="1"/>
</dbReference>
<feature type="domain" description="PLD phosphodiesterase" evidence="14">
    <location>
        <begin position="227"/>
        <end position="254"/>
    </location>
</feature>
<evidence type="ECO:0000313" key="16">
    <source>
        <dbReference type="Proteomes" id="UP001348817"/>
    </source>
</evidence>
<dbReference type="PANTHER" id="PTHR21248:SF22">
    <property type="entry name" value="PHOSPHOLIPASE D"/>
    <property type="match status" value="1"/>
</dbReference>
<evidence type="ECO:0000313" key="15">
    <source>
        <dbReference type="EMBL" id="BDD12148.1"/>
    </source>
</evidence>
<protein>
    <recommendedName>
        <fullName evidence="12 13">Cardiolipin synthase</fullName>
        <shortName evidence="12">CL synthase</shortName>
        <ecNumber evidence="12 13">2.7.8.-</ecNumber>
    </recommendedName>
</protein>
<evidence type="ECO:0000256" key="9">
    <source>
        <dbReference type="ARBA" id="ARBA00023136"/>
    </source>
</evidence>
<feature type="active site" evidence="12">
    <location>
        <position position="234"/>
    </location>
</feature>